<evidence type="ECO:0000259" key="5">
    <source>
        <dbReference type="PROSITE" id="PS51464"/>
    </source>
</evidence>
<dbReference type="GO" id="GO:0003700">
    <property type="term" value="F:DNA-binding transcription factor activity"/>
    <property type="evidence" value="ECO:0007669"/>
    <property type="project" value="InterPro"/>
</dbReference>
<dbReference type="PROSITE" id="PS51464">
    <property type="entry name" value="SIS"/>
    <property type="match status" value="1"/>
</dbReference>
<dbReference type="AlphaFoldDB" id="A0A1Y0VY70"/>
<name>A0A1Y0VY70_PEDPE</name>
<dbReference type="Pfam" id="PF01418">
    <property type="entry name" value="HTH_6"/>
    <property type="match status" value="1"/>
</dbReference>
<accession>A0A1Y0VY70</accession>
<reference evidence="6 7" key="1">
    <citation type="submission" date="2017-05" db="EMBL/GenBank/DDBJ databases">
        <title>Genome sequence of Pediococcus pentosaceus strain SRCM100892.</title>
        <authorList>
            <person name="Cho S.H."/>
        </authorList>
    </citation>
    <scope>NUCLEOTIDE SEQUENCE [LARGE SCALE GENOMIC DNA]</scope>
    <source>
        <strain evidence="6 7">SRCM100892</strain>
    </source>
</reference>
<dbReference type="Gene3D" id="1.10.10.10">
    <property type="entry name" value="Winged helix-like DNA-binding domain superfamily/Winged helix DNA-binding domain"/>
    <property type="match status" value="1"/>
</dbReference>
<dbReference type="Proteomes" id="UP000196118">
    <property type="component" value="Chromosome"/>
</dbReference>
<gene>
    <name evidence="6" type="ORF">S100892_02039</name>
</gene>
<evidence type="ECO:0000256" key="2">
    <source>
        <dbReference type="ARBA" id="ARBA00023125"/>
    </source>
</evidence>
<dbReference type="CDD" id="cd05013">
    <property type="entry name" value="SIS_RpiR"/>
    <property type="match status" value="1"/>
</dbReference>
<dbReference type="InterPro" id="IPR000281">
    <property type="entry name" value="HTH_RpiR"/>
</dbReference>
<dbReference type="RefSeq" id="WP_081106928.1">
    <property type="nucleotide sequence ID" value="NZ_CP039378.1"/>
</dbReference>
<dbReference type="EMBL" id="CP021474">
    <property type="protein sequence ID" value="ARW20578.1"/>
    <property type="molecule type" value="Genomic_DNA"/>
</dbReference>
<dbReference type="InterPro" id="IPR035472">
    <property type="entry name" value="RpiR-like_SIS"/>
</dbReference>
<dbReference type="GO" id="GO:1901135">
    <property type="term" value="P:carbohydrate derivative metabolic process"/>
    <property type="evidence" value="ECO:0007669"/>
    <property type="project" value="InterPro"/>
</dbReference>
<protein>
    <submittedName>
        <fullName evidence="6">Putative HTH-type transcriptional regulator</fullName>
    </submittedName>
</protein>
<evidence type="ECO:0000256" key="1">
    <source>
        <dbReference type="ARBA" id="ARBA00023015"/>
    </source>
</evidence>
<evidence type="ECO:0000259" key="4">
    <source>
        <dbReference type="PROSITE" id="PS51071"/>
    </source>
</evidence>
<keyword evidence="3" id="KW-0804">Transcription</keyword>
<dbReference type="InterPro" id="IPR036388">
    <property type="entry name" value="WH-like_DNA-bd_sf"/>
</dbReference>
<keyword evidence="2" id="KW-0238">DNA-binding</keyword>
<dbReference type="InterPro" id="IPR046348">
    <property type="entry name" value="SIS_dom_sf"/>
</dbReference>
<evidence type="ECO:0000313" key="7">
    <source>
        <dbReference type="Proteomes" id="UP000196118"/>
    </source>
</evidence>
<dbReference type="SUPFAM" id="SSF53697">
    <property type="entry name" value="SIS domain"/>
    <property type="match status" value="1"/>
</dbReference>
<proteinExistence type="predicted"/>
<dbReference type="PANTHER" id="PTHR30514:SF1">
    <property type="entry name" value="HTH-TYPE TRANSCRIPTIONAL REGULATOR HEXR-RELATED"/>
    <property type="match status" value="1"/>
</dbReference>
<dbReference type="SUPFAM" id="SSF46689">
    <property type="entry name" value="Homeodomain-like"/>
    <property type="match status" value="1"/>
</dbReference>
<feature type="domain" description="HTH rpiR-type" evidence="4">
    <location>
        <begin position="1"/>
        <end position="64"/>
    </location>
</feature>
<feature type="domain" description="SIS" evidence="5">
    <location>
        <begin position="108"/>
        <end position="248"/>
    </location>
</feature>
<dbReference type="InterPro" id="IPR009057">
    <property type="entry name" value="Homeodomain-like_sf"/>
</dbReference>
<keyword evidence="1" id="KW-0805">Transcription regulation</keyword>
<dbReference type="Pfam" id="PF01380">
    <property type="entry name" value="SIS"/>
    <property type="match status" value="1"/>
</dbReference>
<dbReference type="GO" id="GO:0097367">
    <property type="term" value="F:carbohydrate derivative binding"/>
    <property type="evidence" value="ECO:0007669"/>
    <property type="project" value="InterPro"/>
</dbReference>
<sequence length="267" mass="29805">MSKRQQQVADFIKNQPQVFINSSSRELEQKIGVSAATIVRFVKILGYSGMEEMRVYVAQQIQHEEHSIELKINQEDTAELLEMKMIQLYRDSVESLKETLDSDSLEKACALLRSANRIYLLGVGTSGLIAYDLYHRLNRYGKTTFYNTDAHMSLEFTQQSTAQDVIVAISYSGLTEEVVVGAEAAQIRDTPVISILSNTESPLAKATDIQLVIPQTEHLVRLAAVASRIHSTLVTDILFSGVIKENISNIQNASLKTGELVSKLKRK</sequence>
<dbReference type="PROSITE" id="PS51071">
    <property type="entry name" value="HTH_RPIR"/>
    <property type="match status" value="1"/>
</dbReference>
<dbReference type="GO" id="GO:0003677">
    <property type="term" value="F:DNA binding"/>
    <property type="evidence" value="ECO:0007669"/>
    <property type="project" value="UniProtKB-KW"/>
</dbReference>
<evidence type="ECO:0000313" key="6">
    <source>
        <dbReference type="EMBL" id="ARW20578.1"/>
    </source>
</evidence>
<dbReference type="Gene3D" id="3.40.50.10490">
    <property type="entry name" value="Glucose-6-phosphate isomerase like protein, domain 1"/>
    <property type="match status" value="1"/>
</dbReference>
<dbReference type="PANTHER" id="PTHR30514">
    <property type="entry name" value="GLUCOKINASE"/>
    <property type="match status" value="1"/>
</dbReference>
<dbReference type="InterPro" id="IPR001347">
    <property type="entry name" value="SIS_dom"/>
</dbReference>
<organism evidence="6 7">
    <name type="scientific">Pediococcus pentosaceus</name>
    <dbReference type="NCBI Taxonomy" id="1255"/>
    <lineage>
        <taxon>Bacteria</taxon>
        <taxon>Bacillati</taxon>
        <taxon>Bacillota</taxon>
        <taxon>Bacilli</taxon>
        <taxon>Lactobacillales</taxon>
        <taxon>Lactobacillaceae</taxon>
        <taxon>Pediococcus</taxon>
    </lineage>
</organism>
<dbReference type="InterPro" id="IPR047640">
    <property type="entry name" value="RpiR-like"/>
</dbReference>
<evidence type="ECO:0000256" key="3">
    <source>
        <dbReference type="ARBA" id="ARBA00023163"/>
    </source>
</evidence>